<evidence type="ECO:0000313" key="6">
    <source>
        <dbReference type="Proteomes" id="UP000321750"/>
    </source>
</evidence>
<evidence type="ECO:0000313" key="5">
    <source>
        <dbReference type="EMBL" id="GEP12655.1"/>
    </source>
</evidence>
<dbReference type="PANTHER" id="PTHR30461:SF2">
    <property type="entry name" value="SERINE RECOMBINASE PINE-RELATED"/>
    <property type="match status" value="1"/>
</dbReference>
<keyword evidence="2" id="KW-0233">DNA recombination</keyword>
<reference evidence="5 6" key="1">
    <citation type="submission" date="2019-07" db="EMBL/GenBank/DDBJ databases">
        <title>Whole genome shotgun sequence of Methylobacterium gnaphalii NBRC 107716.</title>
        <authorList>
            <person name="Hosoyama A."/>
            <person name="Uohara A."/>
            <person name="Ohji S."/>
            <person name="Ichikawa N."/>
        </authorList>
    </citation>
    <scope>NUCLEOTIDE SEQUENCE [LARGE SCALE GENOMIC DNA]</scope>
    <source>
        <strain evidence="5 6">NBRC 107716</strain>
    </source>
</reference>
<dbReference type="Proteomes" id="UP000321750">
    <property type="component" value="Unassembled WGS sequence"/>
</dbReference>
<dbReference type="RefSeq" id="WP_238258552.1">
    <property type="nucleotide sequence ID" value="NZ_BJZV01000056.1"/>
</dbReference>
<dbReference type="PANTHER" id="PTHR30461">
    <property type="entry name" value="DNA-INVERTASE FROM LAMBDOID PROPHAGE"/>
    <property type="match status" value="1"/>
</dbReference>
<comment type="caution">
    <text evidence="5">The sequence shown here is derived from an EMBL/GenBank/DDBJ whole genome shotgun (WGS) entry which is preliminary data.</text>
</comment>
<evidence type="ECO:0000259" key="4">
    <source>
        <dbReference type="Pfam" id="PF13408"/>
    </source>
</evidence>
<keyword evidence="6" id="KW-1185">Reference proteome</keyword>
<dbReference type="GO" id="GO:0000150">
    <property type="term" value="F:DNA strand exchange activity"/>
    <property type="evidence" value="ECO:0007669"/>
    <property type="project" value="TreeGrafter"/>
</dbReference>
<sequence>MAEFEAVQATLKAHNPRTTPARVVTGPILLTGLATCTTCRGPMTLRTGTSKSGHVHKYYSCSTHGRQGKTGCTGRSIRMDTLDALVTDHLVAELLQPGRLRATLSSLWSLRADKAAQVDGRVAALRGEAAGAEEKLARLYRMVEEGVTELDDILAARIAALKAERDRARAALDRMQVAERLPAEIAPALVERFGKLMRENVTAGVVPFRKAWLQAIVDRVEVGADVVRIVGDKASLEAAVLAAGSAAAPGVRSSVRKWRTRHDSNV</sequence>
<organism evidence="5 6">
    <name type="scientific">Methylobacterium gnaphalii</name>
    <dbReference type="NCBI Taxonomy" id="1010610"/>
    <lineage>
        <taxon>Bacteria</taxon>
        <taxon>Pseudomonadati</taxon>
        <taxon>Pseudomonadota</taxon>
        <taxon>Alphaproteobacteria</taxon>
        <taxon>Hyphomicrobiales</taxon>
        <taxon>Methylobacteriaceae</taxon>
        <taxon>Methylobacterium</taxon>
    </lineage>
</organism>
<gene>
    <name evidence="5" type="ORF">MGN01_45000</name>
</gene>
<dbReference type="InterPro" id="IPR050639">
    <property type="entry name" value="SSR_resolvase"/>
</dbReference>
<feature type="domain" description="Recombinase zinc beta ribbon" evidence="4">
    <location>
        <begin position="29"/>
        <end position="90"/>
    </location>
</feature>
<accession>A0A512JRS7</accession>
<dbReference type="AlphaFoldDB" id="A0A512JRS7"/>
<keyword evidence="3" id="KW-0175">Coiled coil</keyword>
<dbReference type="GO" id="GO:0003677">
    <property type="term" value="F:DNA binding"/>
    <property type="evidence" value="ECO:0007669"/>
    <property type="project" value="UniProtKB-KW"/>
</dbReference>
<dbReference type="EMBL" id="BJZV01000056">
    <property type="protein sequence ID" value="GEP12655.1"/>
    <property type="molecule type" value="Genomic_DNA"/>
</dbReference>
<protein>
    <recommendedName>
        <fullName evidence="4">Recombinase zinc beta ribbon domain-containing protein</fullName>
    </recommendedName>
</protein>
<feature type="coiled-coil region" evidence="3">
    <location>
        <begin position="122"/>
        <end position="181"/>
    </location>
</feature>
<name>A0A512JRS7_9HYPH</name>
<keyword evidence="1" id="KW-0238">DNA-binding</keyword>
<proteinExistence type="predicted"/>
<dbReference type="InterPro" id="IPR025827">
    <property type="entry name" value="Zn_ribbon_recom_dom"/>
</dbReference>
<evidence type="ECO:0000256" key="3">
    <source>
        <dbReference type="SAM" id="Coils"/>
    </source>
</evidence>
<evidence type="ECO:0000256" key="2">
    <source>
        <dbReference type="ARBA" id="ARBA00023172"/>
    </source>
</evidence>
<evidence type="ECO:0000256" key="1">
    <source>
        <dbReference type="ARBA" id="ARBA00023125"/>
    </source>
</evidence>
<dbReference type="Pfam" id="PF13408">
    <property type="entry name" value="Zn_ribbon_recom"/>
    <property type="match status" value="1"/>
</dbReference>